<evidence type="ECO:0000313" key="1">
    <source>
        <dbReference type="EMBL" id="KAI8526683.1"/>
    </source>
</evidence>
<name>A0ACC0LD60_RHOML</name>
<proteinExistence type="predicted"/>
<keyword evidence="2" id="KW-1185">Reference proteome</keyword>
<dbReference type="Proteomes" id="UP001062846">
    <property type="component" value="Chromosome 12"/>
</dbReference>
<sequence>MLRFACSYFSTGQFVGTPQKEDYFLCAKTPDAARAWVSTLHATQLVLKPHKEAVNPLSRNGFATIVAATPGSF</sequence>
<comment type="caution">
    <text evidence="1">The sequence shown here is derived from an EMBL/GenBank/DDBJ whole genome shotgun (WGS) entry which is preliminary data.</text>
</comment>
<evidence type="ECO:0000313" key="2">
    <source>
        <dbReference type="Proteomes" id="UP001062846"/>
    </source>
</evidence>
<organism evidence="1 2">
    <name type="scientific">Rhododendron molle</name>
    <name type="common">Chinese azalea</name>
    <name type="synonym">Azalea mollis</name>
    <dbReference type="NCBI Taxonomy" id="49168"/>
    <lineage>
        <taxon>Eukaryota</taxon>
        <taxon>Viridiplantae</taxon>
        <taxon>Streptophyta</taxon>
        <taxon>Embryophyta</taxon>
        <taxon>Tracheophyta</taxon>
        <taxon>Spermatophyta</taxon>
        <taxon>Magnoliopsida</taxon>
        <taxon>eudicotyledons</taxon>
        <taxon>Gunneridae</taxon>
        <taxon>Pentapetalae</taxon>
        <taxon>asterids</taxon>
        <taxon>Ericales</taxon>
        <taxon>Ericaceae</taxon>
        <taxon>Ericoideae</taxon>
        <taxon>Rhodoreae</taxon>
        <taxon>Rhododendron</taxon>
    </lineage>
</organism>
<gene>
    <name evidence="1" type="ORF">RHMOL_Rhmol12G0014500</name>
</gene>
<accession>A0ACC0LD60</accession>
<protein>
    <submittedName>
        <fullName evidence="1">Uncharacterized protein</fullName>
    </submittedName>
</protein>
<dbReference type="EMBL" id="CM046399">
    <property type="protein sequence ID" value="KAI8526683.1"/>
    <property type="molecule type" value="Genomic_DNA"/>
</dbReference>
<reference evidence="1" key="1">
    <citation type="submission" date="2022-02" db="EMBL/GenBank/DDBJ databases">
        <title>Plant Genome Project.</title>
        <authorList>
            <person name="Zhang R.-G."/>
        </authorList>
    </citation>
    <scope>NUCLEOTIDE SEQUENCE</scope>
    <source>
        <strain evidence="1">AT1</strain>
    </source>
</reference>